<gene>
    <name evidence="1" type="ORF">HJG60_011509</name>
</gene>
<name>A0A834E366_9CHIR</name>
<protein>
    <submittedName>
        <fullName evidence="1">Uncharacterized protein</fullName>
    </submittedName>
</protein>
<evidence type="ECO:0000313" key="2">
    <source>
        <dbReference type="Proteomes" id="UP000664940"/>
    </source>
</evidence>
<dbReference type="Proteomes" id="UP000664940">
    <property type="component" value="Unassembled WGS sequence"/>
</dbReference>
<sequence>MYWIVGTREAPCDDSCKLQIWCSGLVKDFGLENCSEQRTFSHFTSHAFSSQFCTISDLYTPQSWLAGSVGPLGSVLNVTSSRKPSLTTDHKCGLAALVLCSMASSKFLYLLSFNCLSHCSKLPVTFMRAQLVFIFVSTISAELGTVLDECLE</sequence>
<dbReference type="EMBL" id="JABVXQ010000007">
    <property type="protein sequence ID" value="KAF6099772.1"/>
    <property type="molecule type" value="Genomic_DNA"/>
</dbReference>
<accession>A0A834E366</accession>
<proteinExistence type="predicted"/>
<comment type="caution">
    <text evidence="1">The sequence shown here is derived from an EMBL/GenBank/DDBJ whole genome shotgun (WGS) entry which is preliminary data.</text>
</comment>
<evidence type="ECO:0000313" key="1">
    <source>
        <dbReference type="EMBL" id="KAF6099772.1"/>
    </source>
</evidence>
<dbReference type="AlphaFoldDB" id="A0A834E366"/>
<organism evidence="1 2">
    <name type="scientific">Phyllostomus discolor</name>
    <name type="common">pale spear-nosed bat</name>
    <dbReference type="NCBI Taxonomy" id="89673"/>
    <lineage>
        <taxon>Eukaryota</taxon>
        <taxon>Metazoa</taxon>
        <taxon>Chordata</taxon>
        <taxon>Craniata</taxon>
        <taxon>Vertebrata</taxon>
        <taxon>Euteleostomi</taxon>
        <taxon>Mammalia</taxon>
        <taxon>Eutheria</taxon>
        <taxon>Laurasiatheria</taxon>
        <taxon>Chiroptera</taxon>
        <taxon>Yangochiroptera</taxon>
        <taxon>Phyllostomidae</taxon>
        <taxon>Phyllostominae</taxon>
        <taxon>Phyllostomus</taxon>
    </lineage>
</organism>
<reference evidence="1 2" key="1">
    <citation type="journal article" date="2020" name="Nature">
        <title>Six reference-quality genomes reveal evolution of bat adaptations.</title>
        <authorList>
            <person name="Jebb D."/>
            <person name="Huang Z."/>
            <person name="Pippel M."/>
            <person name="Hughes G.M."/>
            <person name="Lavrichenko K."/>
            <person name="Devanna P."/>
            <person name="Winkler S."/>
            <person name="Jermiin L.S."/>
            <person name="Skirmuntt E.C."/>
            <person name="Katzourakis A."/>
            <person name="Burkitt-Gray L."/>
            <person name="Ray D.A."/>
            <person name="Sullivan K.A.M."/>
            <person name="Roscito J.G."/>
            <person name="Kirilenko B.M."/>
            <person name="Davalos L.M."/>
            <person name="Corthals A.P."/>
            <person name="Power M.L."/>
            <person name="Jones G."/>
            <person name="Ransome R.D."/>
            <person name="Dechmann D.K.N."/>
            <person name="Locatelli A.G."/>
            <person name="Puechmaille S.J."/>
            <person name="Fedrigo O."/>
            <person name="Jarvis E.D."/>
            <person name="Hiller M."/>
            <person name="Vernes S.C."/>
            <person name="Myers E.W."/>
            <person name="Teeling E.C."/>
        </authorList>
    </citation>
    <scope>NUCLEOTIDE SEQUENCE [LARGE SCALE GENOMIC DNA]</scope>
    <source>
        <strain evidence="1">Bat1K_MPI-CBG_1</strain>
    </source>
</reference>